<dbReference type="SUPFAM" id="SSF50331">
    <property type="entry name" value="MOP-like"/>
    <property type="match status" value="2"/>
</dbReference>
<sequence>MIERRRPMTAAKAAATSPLTGHFALQGPQGSLLDDTRMRLLEAIDTHGSLNRAAAHVPMSYKAAWEMLNTMSSLSATPLVERLTGGAGGGGTRLTAHARQLMALYRAMASSQQDVLNRLGSMPADSTPDALRSHLRRLTMRSSARNQFAATVLQLVDRGGMVDVQLDLGADGPLLASVTPEAVHEMTLAPGQTLFALIKAPWVQVRATRPRAAAHLTRWQGTLQACRPGSAHVGVTLALPGGGLLHGLWHGLSHASPGEGQLPEPGTPVWASVASDSVVLVSFS</sequence>
<dbReference type="Pfam" id="PF00126">
    <property type="entry name" value="HTH_1"/>
    <property type="match status" value="1"/>
</dbReference>
<evidence type="ECO:0000256" key="4">
    <source>
        <dbReference type="ARBA" id="ARBA00022737"/>
    </source>
</evidence>
<dbReference type="PANTHER" id="PTHR30432:SF1">
    <property type="entry name" value="DNA-BINDING TRANSCRIPTIONAL DUAL REGULATOR MODE"/>
    <property type="match status" value="1"/>
</dbReference>
<evidence type="ECO:0000256" key="1">
    <source>
        <dbReference type="ARBA" id="ARBA00008110"/>
    </source>
</evidence>
<keyword evidence="8" id="KW-1185">Reference proteome</keyword>
<dbReference type="InterPro" id="IPR051815">
    <property type="entry name" value="Molybdate_resp_trans_reg"/>
</dbReference>
<proteinExistence type="inferred from homology"/>
<dbReference type="InterPro" id="IPR008995">
    <property type="entry name" value="Mo/tungstate-bd_C_term_dom"/>
</dbReference>
<dbReference type="InterPro" id="IPR000847">
    <property type="entry name" value="LysR_HTH_N"/>
</dbReference>
<dbReference type="EMBL" id="JBBUTI010000002">
    <property type="protein sequence ID" value="MEK8045477.1"/>
    <property type="molecule type" value="Genomic_DNA"/>
</dbReference>
<reference evidence="7 8" key="1">
    <citation type="submission" date="2024-04" db="EMBL/GenBank/DDBJ databases">
        <title>Novel species of the genus Ideonella isolated from streams.</title>
        <authorList>
            <person name="Lu H."/>
        </authorList>
    </citation>
    <scope>NUCLEOTIDE SEQUENCE [LARGE SCALE GENOMIC DNA]</scope>
    <source>
        <strain evidence="7 8">LYT19W</strain>
    </source>
</reference>
<keyword evidence="2 5" id="KW-0813">Transport</keyword>
<dbReference type="InterPro" id="IPR005116">
    <property type="entry name" value="Transp-assoc_OB_typ1"/>
</dbReference>
<dbReference type="InterPro" id="IPR016462">
    <property type="entry name" value="ModE"/>
</dbReference>
<dbReference type="PROSITE" id="PS51866">
    <property type="entry name" value="MOP"/>
    <property type="match status" value="1"/>
</dbReference>
<dbReference type="Gene3D" id="1.10.10.10">
    <property type="entry name" value="Winged helix-like DNA-binding domain superfamily/Winged helix DNA-binding domain"/>
    <property type="match status" value="1"/>
</dbReference>
<evidence type="ECO:0000313" key="7">
    <source>
        <dbReference type="EMBL" id="MEK8045477.1"/>
    </source>
</evidence>
<dbReference type="PIRSF" id="PIRSF005763">
    <property type="entry name" value="Txn_reg_ModE"/>
    <property type="match status" value="1"/>
</dbReference>
<evidence type="ECO:0000256" key="2">
    <source>
        <dbReference type="ARBA" id="ARBA00022448"/>
    </source>
</evidence>
<protein>
    <submittedName>
        <fullName evidence="7">TOBE domain-containing protein</fullName>
    </submittedName>
</protein>
<evidence type="ECO:0000256" key="3">
    <source>
        <dbReference type="ARBA" id="ARBA00022505"/>
    </source>
</evidence>
<organism evidence="7 8">
    <name type="scientific">Ideonella margarita</name>
    <dbReference type="NCBI Taxonomy" id="2984191"/>
    <lineage>
        <taxon>Bacteria</taxon>
        <taxon>Pseudomonadati</taxon>
        <taxon>Pseudomonadota</taxon>
        <taxon>Betaproteobacteria</taxon>
        <taxon>Burkholderiales</taxon>
        <taxon>Sphaerotilaceae</taxon>
        <taxon>Ideonella</taxon>
    </lineage>
</organism>
<dbReference type="InterPro" id="IPR036390">
    <property type="entry name" value="WH_DNA-bd_sf"/>
</dbReference>
<dbReference type="NCBIfam" id="TIGR00638">
    <property type="entry name" value="Mop"/>
    <property type="match status" value="1"/>
</dbReference>
<evidence type="ECO:0000256" key="5">
    <source>
        <dbReference type="PIRNR" id="PIRNR005763"/>
    </source>
</evidence>
<comment type="caution">
    <text evidence="7">The sequence shown here is derived from an EMBL/GenBank/DDBJ whole genome shotgun (WGS) entry which is preliminary data.</text>
</comment>
<gene>
    <name evidence="7" type="ORF">AACH00_03845</name>
</gene>
<dbReference type="InterPro" id="IPR036388">
    <property type="entry name" value="WH-like_DNA-bd_sf"/>
</dbReference>
<evidence type="ECO:0000259" key="6">
    <source>
        <dbReference type="PROSITE" id="PS51866"/>
    </source>
</evidence>
<dbReference type="Proteomes" id="UP001379945">
    <property type="component" value="Unassembled WGS sequence"/>
</dbReference>
<dbReference type="PANTHER" id="PTHR30432">
    <property type="entry name" value="TRANSCRIPTIONAL REGULATOR MODE"/>
    <property type="match status" value="1"/>
</dbReference>
<keyword evidence="4" id="KW-0677">Repeat</keyword>
<dbReference type="SUPFAM" id="SSF46785">
    <property type="entry name" value="Winged helix' DNA-binding domain"/>
    <property type="match status" value="1"/>
</dbReference>
<dbReference type="InterPro" id="IPR004606">
    <property type="entry name" value="Mop_domain"/>
</dbReference>
<keyword evidence="3 5" id="KW-0500">Molybdenum</keyword>
<accession>A0ABU9C0V2</accession>
<comment type="similarity">
    <text evidence="1 5">Belongs to the ModE family.</text>
</comment>
<dbReference type="Gene3D" id="2.40.50.100">
    <property type="match status" value="1"/>
</dbReference>
<name>A0ABU9C0V2_9BURK</name>
<dbReference type="RefSeq" id="WP_341397662.1">
    <property type="nucleotide sequence ID" value="NZ_JBBUTI010000002.1"/>
</dbReference>
<dbReference type="Pfam" id="PF03459">
    <property type="entry name" value="TOBE"/>
    <property type="match status" value="1"/>
</dbReference>
<feature type="domain" description="Mop" evidence="6">
    <location>
        <begin position="141"/>
        <end position="207"/>
    </location>
</feature>
<evidence type="ECO:0000313" key="8">
    <source>
        <dbReference type="Proteomes" id="UP001379945"/>
    </source>
</evidence>